<name>A0A5Q4ZS43_9GAMM</name>
<reference evidence="3" key="1">
    <citation type="submission" date="2019-09" db="EMBL/GenBank/DDBJ databases">
        <authorList>
            <person name="Hjerde E."/>
        </authorList>
    </citation>
    <scope>NUCLEOTIDE SEQUENCE</scope>
    <source>
        <strain evidence="3">06/09/160</strain>
    </source>
</reference>
<dbReference type="InterPro" id="IPR001646">
    <property type="entry name" value="5peptide_repeat"/>
</dbReference>
<evidence type="ECO:0000256" key="1">
    <source>
        <dbReference type="SAM" id="Phobius"/>
    </source>
</evidence>
<dbReference type="Gene3D" id="2.160.20.80">
    <property type="entry name" value="E3 ubiquitin-protein ligase SopA"/>
    <property type="match status" value="2"/>
</dbReference>
<dbReference type="Gene3D" id="1.10.287.70">
    <property type="match status" value="1"/>
</dbReference>
<evidence type="ECO:0000313" key="3">
    <source>
        <dbReference type="EMBL" id="VVV04018.1"/>
    </source>
</evidence>
<feature type="transmembrane region" description="Helical" evidence="1">
    <location>
        <begin position="391"/>
        <end position="414"/>
    </location>
</feature>
<dbReference type="Pfam" id="PF00805">
    <property type="entry name" value="Pentapeptide"/>
    <property type="match status" value="1"/>
</dbReference>
<feature type="transmembrane region" description="Helical" evidence="1">
    <location>
        <begin position="426"/>
        <end position="447"/>
    </location>
</feature>
<dbReference type="InterPro" id="IPR013099">
    <property type="entry name" value="K_chnl_dom"/>
</dbReference>
<keyword evidence="1" id="KW-0812">Transmembrane</keyword>
<feature type="transmembrane region" description="Helical" evidence="1">
    <location>
        <begin position="357"/>
        <end position="379"/>
    </location>
</feature>
<feature type="domain" description="Potassium channel" evidence="2">
    <location>
        <begin position="398"/>
        <end position="451"/>
    </location>
</feature>
<accession>A0A5Q4ZS43</accession>
<keyword evidence="1" id="KW-1133">Transmembrane helix</keyword>
<dbReference type="SUPFAM" id="SSF141571">
    <property type="entry name" value="Pentapeptide repeat-like"/>
    <property type="match status" value="1"/>
</dbReference>
<proteinExistence type="predicted"/>
<gene>
    <name evidence="3" type="ORF">AW0309160_01401</name>
</gene>
<evidence type="ECO:0000259" key="2">
    <source>
        <dbReference type="Pfam" id="PF07885"/>
    </source>
</evidence>
<sequence>MHISYLKKARFVQGHDIKLYNYNYWVAPNEADRLIERWQDQRECLEWVTRSIEAQEDEWCSLLSSEYLVTFADEIESNGGFVRSNEHFEYKRDLRGVKITNLELNTHMHAIYYTYFNHSVFESCSFSFSGQKDMFFYKNSLDNTHFKKCTFINGWFFEGTMRDAVFWGCDFKDVVFNLNSMDKDNYKRIVFVNCNFEGCDLSRIDLSSCIFIGDCNYSNINFDISALNSFRPIGQEITSQVKVWDSEHWQKRKFIKSVSFAGEKEPIVNLLENGESQHKSKNNIMIRVLYKGLIGFYEFAADKYDTQKDRGFFSRTHYVLSWLVDEKSAINQRPKMFVKYFLSRFVAGYGDRPETSIVAWLVSVTIFSVLLGFSGIDMGKGAVTFLDQPNLLDTVSFAFTALYFSVITATTVGYGDIGPANGISMFLSALNAIIGMFLFTTFTVVMVRRLFK</sequence>
<dbReference type="EMBL" id="LR721750">
    <property type="protein sequence ID" value="VVV04018.1"/>
    <property type="molecule type" value="Genomic_DNA"/>
</dbReference>
<dbReference type="SUPFAM" id="SSF81324">
    <property type="entry name" value="Voltage-gated potassium channels"/>
    <property type="match status" value="1"/>
</dbReference>
<dbReference type="AlphaFoldDB" id="A0A5Q4ZS43"/>
<dbReference type="Pfam" id="PF07885">
    <property type="entry name" value="Ion_trans_2"/>
    <property type="match status" value="1"/>
</dbReference>
<organism evidence="3">
    <name type="scientific">Aliivibrio wodanis</name>
    <dbReference type="NCBI Taxonomy" id="80852"/>
    <lineage>
        <taxon>Bacteria</taxon>
        <taxon>Pseudomonadati</taxon>
        <taxon>Pseudomonadota</taxon>
        <taxon>Gammaproteobacteria</taxon>
        <taxon>Vibrionales</taxon>
        <taxon>Vibrionaceae</taxon>
        <taxon>Aliivibrio</taxon>
    </lineage>
</organism>
<keyword evidence="1" id="KW-0472">Membrane</keyword>
<protein>
    <recommendedName>
        <fullName evidence="2">Potassium channel domain-containing protein</fullName>
    </recommendedName>
</protein>